<dbReference type="PANTHER" id="PTHR43434">
    <property type="entry name" value="PHOSPHOGLYCOLATE PHOSPHATASE"/>
    <property type="match status" value="1"/>
</dbReference>
<dbReference type="Gene3D" id="3.40.50.1000">
    <property type="entry name" value="HAD superfamily/HAD-like"/>
    <property type="match status" value="1"/>
</dbReference>
<dbReference type="RefSeq" id="WP_035455259.1">
    <property type="nucleotide sequence ID" value="NZ_AZGA01000001.1"/>
</dbReference>
<dbReference type="eggNOG" id="COG0546">
    <property type="taxonomic scope" value="Bacteria"/>
</dbReference>
<dbReference type="InterPro" id="IPR023214">
    <property type="entry name" value="HAD_sf"/>
</dbReference>
<dbReference type="Gene3D" id="1.10.150.240">
    <property type="entry name" value="Putative phosphatase, domain 2"/>
    <property type="match status" value="1"/>
</dbReference>
<dbReference type="InterPro" id="IPR006439">
    <property type="entry name" value="HAD-SF_hydro_IA"/>
</dbReference>
<reference evidence="1 2" key="1">
    <citation type="journal article" date="2015" name="Genome Announc.">
        <title>Expanding the biotechnology potential of lactobacilli through comparative genomics of 213 strains and associated genera.</title>
        <authorList>
            <person name="Sun Z."/>
            <person name="Harris H.M."/>
            <person name="McCann A."/>
            <person name="Guo C."/>
            <person name="Argimon S."/>
            <person name="Zhang W."/>
            <person name="Yang X."/>
            <person name="Jeffery I.B."/>
            <person name="Cooney J.C."/>
            <person name="Kagawa T.F."/>
            <person name="Liu W."/>
            <person name="Song Y."/>
            <person name="Salvetti E."/>
            <person name="Wrobel A."/>
            <person name="Rasinkangas P."/>
            <person name="Parkhill J."/>
            <person name="Rea M.C."/>
            <person name="O'Sullivan O."/>
            <person name="Ritari J."/>
            <person name="Douillard F.P."/>
            <person name="Paul Ross R."/>
            <person name="Yang R."/>
            <person name="Briner A.E."/>
            <person name="Felis G.E."/>
            <person name="de Vos W.M."/>
            <person name="Barrangou R."/>
            <person name="Klaenhammer T.R."/>
            <person name="Caufield P.W."/>
            <person name="Cui Y."/>
            <person name="Zhang H."/>
            <person name="O'Toole P.W."/>
        </authorList>
    </citation>
    <scope>NUCLEOTIDE SEQUENCE [LARGE SCALE GENOMIC DNA]</scope>
    <source>
        <strain evidence="1 2">DSM 18527</strain>
    </source>
</reference>
<dbReference type="InterPro" id="IPR041492">
    <property type="entry name" value="HAD_2"/>
</dbReference>
<dbReference type="SUPFAM" id="SSF56784">
    <property type="entry name" value="HAD-like"/>
    <property type="match status" value="1"/>
</dbReference>
<dbReference type="NCBIfam" id="TIGR01549">
    <property type="entry name" value="HAD-SF-IA-v1"/>
    <property type="match status" value="1"/>
</dbReference>
<dbReference type="GO" id="GO:0006281">
    <property type="term" value="P:DNA repair"/>
    <property type="evidence" value="ECO:0007669"/>
    <property type="project" value="TreeGrafter"/>
</dbReference>
<dbReference type="GO" id="GO:0005829">
    <property type="term" value="C:cytosol"/>
    <property type="evidence" value="ECO:0007669"/>
    <property type="project" value="TreeGrafter"/>
</dbReference>
<gene>
    <name evidence="1" type="ORF">FC83_GL002290</name>
</gene>
<comment type="caution">
    <text evidence="1">The sequence shown here is derived from an EMBL/GenBank/DDBJ whole genome shotgun (WGS) entry which is preliminary data.</text>
</comment>
<dbReference type="Proteomes" id="UP000051236">
    <property type="component" value="Unassembled WGS sequence"/>
</dbReference>
<dbReference type="STRING" id="1423734.FC83_GL002290"/>
<dbReference type="OrthoDB" id="9807630at2"/>
<dbReference type="Pfam" id="PF13419">
    <property type="entry name" value="HAD_2"/>
    <property type="match status" value="1"/>
</dbReference>
<protein>
    <submittedName>
        <fullName evidence="1">Haloacid dehalogenase family hydrolase</fullName>
    </submittedName>
</protein>
<evidence type="ECO:0000313" key="1">
    <source>
        <dbReference type="EMBL" id="KRM36884.1"/>
    </source>
</evidence>
<dbReference type="EMBL" id="AZGA01000001">
    <property type="protein sequence ID" value="KRM36884.1"/>
    <property type="molecule type" value="Genomic_DNA"/>
</dbReference>
<keyword evidence="2" id="KW-1185">Reference proteome</keyword>
<dbReference type="InterPro" id="IPR023198">
    <property type="entry name" value="PGP-like_dom2"/>
</dbReference>
<dbReference type="SFLD" id="SFLDS00003">
    <property type="entry name" value="Haloacid_Dehalogenase"/>
    <property type="match status" value="1"/>
</dbReference>
<dbReference type="GO" id="GO:0008967">
    <property type="term" value="F:phosphoglycolate phosphatase activity"/>
    <property type="evidence" value="ECO:0007669"/>
    <property type="project" value="TreeGrafter"/>
</dbReference>
<organism evidence="1 2">
    <name type="scientific">Agrilactobacillus composti DSM 18527 = JCM 14202</name>
    <dbReference type="NCBI Taxonomy" id="1423734"/>
    <lineage>
        <taxon>Bacteria</taxon>
        <taxon>Bacillati</taxon>
        <taxon>Bacillota</taxon>
        <taxon>Bacilli</taxon>
        <taxon>Lactobacillales</taxon>
        <taxon>Lactobacillaceae</taxon>
        <taxon>Agrilactobacillus</taxon>
    </lineage>
</organism>
<evidence type="ECO:0000313" key="2">
    <source>
        <dbReference type="Proteomes" id="UP000051236"/>
    </source>
</evidence>
<dbReference type="PANTHER" id="PTHR43434:SF25">
    <property type="entry name" value="PHOSPHOGLYCOLATE PHOSPHATASE"/>
    <property type="match status" value="1"/>
</dbReference>
<sequence>MELDNFIWDFDGTLFDTYHDILKSLLQTFSEYNLTFKKDELYRLIKKQSVGFATEYVGKVYGLSGSAILARYHEIERVNQQDPLPYPGTVAVLKQVQASGKQNFLYTHRDKHVFDYLAQHGLKDVFTGAVTASDDFPRKPDPSALEHIIKTYQLDLDKTVMIGDRALDVNAGKNANIHTIYFDVDQFHDDAGADMVVSDLNQIQNVFV</sequence>
<dbReference type="PATRIC" id="fig|1423734.3.peg.2314"/>
<dbReference type="SFLD" id="SFLDG01129">
    <property type="entry name" value="C1.5:_HAD__Beta-PGM__Phosphata"/>
    <property type="match status" value="1"/>
</dbReference>
<dbReference type="InterPro" id="IPR050155">
    <property type="entry name" value="HAD-like_hydrolase_sf"/>
</dbReference>
<dbReference type="InterPro" id="IPR036412">
    <property type="entry name" value="HAD-like_sf"/>
</dbReference>
<proteinExistence type="predicted"/>
<name>X0PV83_9LACO</name>
<keyword evidence="1" id="KW-0378">Hydrolase</keyword>
<accession>X0PV83</accession>
<dbReference type="AlphaFoldDB" id="X0PV83"/>